<comment type="caution">
    <text evidence="2">The sequence shown here is derived from an EMBL/GenBank/DDBJ whole genome shotgun (WGS) entry which is preliminary data.</text>
</comment>
<gene>
    <name evidence="2" type="ORF">FPANT_2244</name>
</gene>
<evidence type="ECO:0000313" key="2">
    <source>
        <dbReference type="EMBL" id="KAF5600581.1"/>
    </source>
</evidence>
<dbReference type="Proteomes" id="UP000544095">
    <property type="component" value="Unassembled WGS sequence"/>
</dbReference>
<accession>A0A8H5PP63</accession>
<name>A0A8H5PP63_9HYPO</name>
<reference evidence="2 3" key="1">
    <citation type="submission" date="2020-05" db="EMBL/GenBank/DDBJ databases">
        <title>Identification and distribution of gene clusters putatively required for synthesis of sphingolipid metabolism inhibitors in phylogenetically diverse species of the filamentous fungus Fusarium.</title>
        <authorList>
            <person name="Kim H.-S."/>
            <person name="Busman M."/>
            <person name="Brown D.W."/>
            <person name="Divon H."/>
            <person name="Uhlig S."/>
            <person name="Proctor R.H."/>
        </authorList>
    </citation>
    <scope>NUCLEOTIDE SEQUENCE [LARGE SCALE GENOMIC DNA]</scope>
    <source>
        <strain evidence="2 3">NRRL 25211</strain>
    </source>
</reference>
<sequence>MTQTVLSHLGDALTDLSHSDDQSECRDDPEDFTNMVSVWKEELLKAIRIQGRPHADHEDRFRRRFGFRDISFRGKTIPSLKTIDEIRGRRTRVSTPSTTRIFSTPKSFIFTTLLLSIISNTADMSDAPSTEDQARKVLAAMTNASETVRGAIASSIPVASNQVLTVSLPGTVIDWKDYYYNVSKHIKPPLDVQIKEARLVDGMIPLSKYTAGKTGKSVARSYLAALDLLVPVEASVSGVVSNETGDITDPRLKTIRERYKYSMGYLTSSDDTPSGNGRTKVETYVMKQSAWAKEVAEYQRAQAEALRSLAPPAGATTAQVKASQEKYMQWIQEHAREFKNTIQTKYMDWVVHGYKFMVDFHFGIVDISSGMKRIENSKEAYRNLTVIASDGSSEYNGVVLTPVSWATMVAKKTLNWKKDHAKPNPAEIRAEIRRLQGLLVSHETLADAIEKNAFFPVMSSESTADNKKVKEAYAQVYSNMDTNNARDRNQDENKSNKTNWLRDTFGADLRTEGVLQQLTDEQKSHDEASLNRNNRSVRDNEDQNKEKAKTWIGARVKQITQDIEDLKKQLSAAEAAPLISAPPLLPVINAEGIVVTGDELVANPSLKNPGLGNVIDLDNEDTWRNAADEGPDSWTKISCKVAAQASDSQTSTSQSASSICGKAGWGWWRASAGASHTESSSEAMSSMSNLDVEVSMSCMVVEIERPWLHAELFADAELDSGEFKISPGEDVLRDAFNNGKNLTGEYQQFSSYPTAFVIAADIELSFSGDTTKLESAVSASSTQANVSVGWGPFAVSGSHSSSKSSSKTKMESTATGCRISVEAPQIVGWVQTLLPMLPKPKNGVSTMSSPFSTA</sequence>
<dbReference type="AlphaFoldDB" id="A0A8H5PP63"/>
<feature type="region of interest" description="Disordered" evidence="1">
    <location>
        <begin position="480"/>
        <end position="500"/>
    </location>
</feature>
<protein>
    <submittedName>
        <fullName evidence="2">Uncharacterized protein</fullName>
    </submittedName>
</protein>
<dbReference type="EMBL" id="JAAOAR010000093">
    <property type="protein sequence ID" value="KAF5600581.1"/>
    <property type="molecule type" value="Genomic_DNA"/>
</dbReference>
<feature type="compositionally biased region" description="Basic and acidic residues" evidence="1">
    <location>
        <begin position="536"/>
        <end position="549"/>
    </location>
</feature>
<feature type="compositionally biased region" description="Basic and acidic residues" evidence="1">
    <location>
        <begin position="484"/>
        <end position="495"/>
    </location>
</feature>
<evidence type="ECO:0000256" key="1">
    <source>
        <dbReference type="SAM" id="MobiDB-lite"/>
    </source>
</evidence>
<feature type="compositionally biased region" description="Basic and acidic residues" evidence="1">
    <location>
        <begin position="520"/>
        <end position="529"/>
    </location>
</feature>
<organism evidence="2 3">
    <name type="scientific">Fusarium pseudoanthophilum</name>
    <dbReference type="NCBI Taxonomy" id="48495"/>
    <lineage>
        <taxon>Eukaryota</taxon>
        <taxon>Fungi</taxon>
        <taxon>Dikarya</taxon>
        <taxon>Ascomycota</taxon>
        <taxon>Pezizomycotina</taxon>
        <taxon>Sordariomycetes</taxon>
        <taxon>Hypocreomycetidae</taxon>
        <taxon>Hypocreales</taxon>
        <taxon>Nectriaceae</taxon>
        <taxon>Fusarium</taxon>
        <taxon>Fusarium fujikuroi species complex</taxon>
    </lineage>
</organism>
<feature type="region of interest" description="Disordered" evidence="1">
    <location>
        <begin position="519"/>
        <end position="549"/>
    </location>
</feature>
<keyword evidence="3" id="KW-1185">Reference proteome</keyword>
<proteinExistence type="predicted"/>
<evidence type="ECO:0000313" key="3">
    <source>
        <dbReference type="Proteomes" id="UP000544095"/>
    </source>
</evidence>